<reference evidence="1" key="1">
    <citation type="submission" date="2022-08" db="EMBL/GenBank/DDBJ databases">
        <title>Genome Sequence of Lecanicillium fungicola.</title>
        <authorList>
            <person name="Buettner E."/>
        </authorList>
    </citation>
    <scope>NUCLEOTIDE SEQUENCE</scope>
    <source>
        <strain evidence="1">Babe33</strain>
    </source>
</reference>
<dbReference type="Proteomes" id="UP001143910">
    <property type="component" value="Unassembled WGS sequence"/>
</dbReference>
<accession>A0ACC1MXD2</accession>
<proteinExistence type="predicted"/>
<dbReference type="EMBL" id="JANJQO010001347">
    <property type="protein sequence ID" value="KAJ2971413.1"/>
    <property type="molecule type" value="Genomic_DNA"/>
</dbReference>
<keyword evidence="2" id="KW-1185">Reference proteome</keyword>
<evidence type="ECO:0000313" key="2">
    <source>
        <dbReference type="Proteomes" id="UP001143910"/>
    </source>
</evidence>
<evidence type="ECO:0000313" key="1">
    <source>
        <dbReference type="EMBL" id="KAJ2971413.1"/>
    </source>
</evidence>
<comment type="caution">
    <text evidence="1">The sequence shown here is derived from an EMBL/GenBank/DDBJ whole genome shotgun (WGS) entry which is preliminary data.</text>
</comment>
<sequence>MMECWGEDGIPWAKKAVWRTKADTAIGGERTKKRAPIKPESSAARSIKRGPLQGNSSAQVIKNAIEMPRGVLSSLGFILFDDAVVEAGRGETQMGARVGVSRIWCQGKAVTSQRPHVWWWYMANARTTTKHASISSLECTKGGGPTSQLYKYLRSK</sequence>
<protein>
    <submittedName>
        <fullName evidence="1">Uncharacterized protein</fullName>
    </submittedName>
</protein>
<organism evidence="1 2">
    <name type="scientific">Zarea fungicola</name>
    <dbReference type="NCBI Taxonomy" id="93591"/>
    <lineage>
        <taxon>Eukaryota</taxon>
        <taxon>Fungi</taxon>
        <taxon>Dikarya</taxon>
        <taxon>Ascomycota</taxon>
        <taxon>Pezizomycotina</taxon>
        <taxon>Sordariomycetes</taxon>
        <taxon>Hypocreomycetidae</taxon>
        <taxon>Hypocreales</taxon>
        <taxon>Cordycipitaceae</taxon>
        <taxon>Zarea</taxon>
    </lineage>
</organism>
<name>A0ACC1MXD2_9HYPO</name>
<gene>
    <name evidence="1" type="ORF">NQ176_g7699</name>
</gene>